<evidence type="ECO:0000313" key="5">
    <source>
        <dbReference type="Proteomes" id="UP000076078"/>
    </source>
</evidence>
<dbReference type="EC" id="2.5.1.32" evidence="2"/>
<dbReference type="OrthoDB" id="270318at2759"/>
<dbReference type="SUPFAM" id="SSF48576">
    <property type="entry name" value="Terpenoid synthases"/>
    <property type="match status" value="1"/>
</dbReference>
<reference evidence="4 5" key="1">
    <citation type="submission" date="2015-12" db="EMBL/GenBank/DDBJ databases">
        <title>Dictyostelia acquired genes for synthesis and detection of signals that induce cell-type specialization by lateral gene transfer from prokaryotes.</title>
        <authorList>
            <person name="Gloeckner G."/>
            <person name="Schaap P."/>
        </authorList>
    </citation>
    <scope>NUCLEOTIDE SEQUENCE [LARGE SCALE GENOMIC DNA]</scope>
    <source>
        <strain evidence="4 5">TK</strain>
    </source>
</reference>
<dbReference type="InterPro" id="IPR002060">
    <property type="entry name" value="Squ/phyt_synthse"/>
</dbReference>
<keyword evidence="3" id="KW-0125">Carotenoid biosynthesis</keyword>
<dbReference type="AlphaFoldDB" id="A0A151Z4H9"/>
<dbReference type="Gene3D" id="1.10.600.10">
    <property type="entry name" value="Farnesyl Diphosphate Synthase"/>
    <property type="match status" value="1"/>
</dbReference>
<gene>
    <name evidence="4" type="ORF">DLAC_10675</name>
</gene>
<dbReference type="OMA" id="MINAREQ"/>
<organism evidence="4 5">
    <name type="scientific">Tieghemostelium lacteum</name>
    <name type="common">Slime mold</name>
    <name type="synonym">Dictyostelium lacteum</name>
    <dbReference type="NCBI Taxonomy" id="361077"/>
    <lineage>
        <taxon>Eukaryota</taxon>
        <taxon>Amoebozoa</taxon>
        <taxon>Evosea</taxon>
        <taxon>Eumycetozoa</taxon>
        <taxon>Dictyostelia</taxon>
        <taxon>Dictyosteliales</taxon>
        <taxon>Raperosteliaceae</taxon>
        <taxon>Tieghemostelium</taxon>
    </lineage>
</organism>
<name>A0A151Z4H9_TIELA</name>
<dbReference type="STRING" id="361077.A0A151Z4H9"/>
<comment type="caution">
    <text evidence="4">The sequence shown here is derived from an EMBL/GenBank/DDBJ whole genome shotgun (WGS) entry which is preliminary data.</text>
</comment>
<dbReference type="PANTHER" id="PTHR31480">
    <property type="entry name" value="BIFUNCTIONAL LYCOPENE CYCLASE/PHYTOENE SYNTHASE"/>
    <property type="match status" value="1"/>
</dbReference>
<evidence type="ECO:0000313" key="4">
    <source>
        <dbReference type="EMBL" id="KYQ88869.1"/>
    </source>
</evidence>
<keyword evidence="5" id="KW-1185">Reference proteome</keyword>
<dbReference type="InterPro" id="IPR008949">
    <property type="entry name" value="Isoprenoid_synthase_dom_sf"/>
</dbReference>
<dbReference type="Proteomes" id="UP000076078">
    <property type="component" value="Unassembled WGS sequence"/>
</dbReference>
<protein>
    <recommendedName>
        <fullName evidence="2">15-cis-phytoene synthase</fullName>
        <ecNumber evidence="2">2.5.1.32</ecNumber>
    </recommendedName>
</protein>
<dbReference type="EMBL" id="LODT01000047">
    <property type="protein sequence ID" value="KYQ88869.1"/>
    <property type="molecule type" value="Genomic_DNA"/>
</dbReference>
<dbReference type="GO" id="GO:0016117">
    <property type="term" value="P:carotenoid biosynthetic process"/>
    <property type="evidence" value="ECO:0007669"/>
    <property type="project" value="UniProtKB-KW"/>
</dbReference>
<dbReference type="FunCoup" id="A0A151Z4H9">
    <property type="interactions" value="146"/>
</dbReference>
<evidence type="ECO:0000256" key="3">
    <source>
        <dbReference type="ARBA" id="ARBA00022746"/>
    </source>
</evidence>
<dbReference type="InParanoid" id="A0A151Z4H9"/>
<evidence type="ECO:0000256" key="1">
    <source>
        <dbReference type="ARBA" id="ARBA00001805"/>
    </source>
</evidence>
<dbReference type="Pfam" id="PF00494">
    <property type="entry name" value="SQS_PSY"/>
    <property type="match status" value="1"/>
</dbReference>
<evidence type="ECO:0000256" key="2">
    <source>
        <dbReference type="ARBA" id="ARBA00012396"/>
    </source>
</evidence>
<proteinExistence type="predicted"/>
<accession>A0A151Z4H9</accession>
<comment type="catalytic activity">
    <reaction evidence="1">
        <text>2 (2E,6E,10E)-geranylgeranyl diphosphate = 15-cis-phytoene + 2 diphosphate</text>
        <dbReference type="Rhea" id="RHEA:34475"/>
        <dbReference type="ChEBI" id="CHEBI:27787"/>
        <dbReference type="ChEBI" id="CHEBI:33019"/>
        <dbReference type="ChEBI" id="CHEBI:58756"/>
        <dbReference type="EC" id="2.5.1.32"/>
    </reaction>
</comment>
<sequence>MKSLFNISLSSYRLYYSKSSLISNSIKNINNFRYFTTINNKPQQQQINNKPQQQQINVNPTNISNINSELLKDKSSPSSKSITIDQLADQNDYNYVFERAKICDKENYLCTLLIKDLSARRCAFAIRAFNIETVANDFTPKVEKMSKLRLSFWKDAINNFYNGKVYDQPLSRVLAQFIKEKQLSKTWFIRLLNRREKDLATIQLKDMEELEQYCDDIQTSMLLLTLEGMGIKGNHDIEHCASHLGKAVGLMILIRGTQFHISKRKIYIPVSLTTKHGINIEALYRGDRQAEKLKEAIYEMASRAKMHLDKARSFTVPQPANQAFIIAEIVDDFLENLRTIDFNIYALDSGKQSPWLLLKLYKNKLFGKF</sequence>